<evidence type="ECO:0000256" key="6">
    <source>
        <dbReference type="ARBA" id="ARBA00022898"/>
    </source>
</evidence>
<comment type="similarity">
    <text evidence="2">Belongs to the cysteine synthase/cystathionine beta-synthase family.</text>
</comment>
<dbReference type="SUPFAM" id="SSF53686">
    <property type="entry name" value="Tryptophan synthase beta subunit-like PLP-dependent enzymes"/>
    <property type="match status" value="1"/>
</dbReference>
<dbReference type="GO" id="GO:0005737">
    <property type="term" value="C:cytoplasm"/>
    <property type="evidence" value="ECO:0007669"/>
    <property type="project" value="InterPro"/>
</dbReference>
<dbReference type="Proteomes" id="UP000023152">
    <property type="component" value="Unassembled WGS sequence"/>
</dbReference>
<dbReference type="GO" id="GO:0004122">
    <property type="term" value="F:cystathionine beta-synthase activity"/>
    <property type="evidence" value="ECO:0007669"/>
    <property type="project" value="UniProtKB-EC"/>
</dbReference>
<dbReference type="InterPro" id="IPR036052">
    <property type="entry name" value="TrpB-like_PALP_sf"/>
</dbReference>
<dbReference type="Gene3D" id="3.10.580.10">
    <property type="entry name" value="CBS-domain"/>
    <property type="match status" value="2"/>
</dbReference>
<dbReference type="SUPFAM" id="SSF54631">
    <property type="entry name" value="CBS-domain pair"/>
    <property type="match status" value="1"/>
</dbReference>
<keyword evidence="4" id="KW-0028">Amino-acid biosynthesis</keyword>
<dbReference type="NCBIfam" id="TIGR01137">
    <property type="entry name" value="cysta_beta"/>
    <property type="match status" value="1"/>
</dbReference>
<gene>
    <name evidence="11" type="ORF">RFI_13728</name>
</gene>
<comment type="caution">
    <text evidence="11">The sequence shown here is derived from an EMBL/GenBank/DDBJ whole genome shotgun (WGS) entry which is preliminary data.</text>
</comment>
<dbReference type="CDD" id="cd01561">
    <property type="entry name" value="CBS_like"/>
    <property type="match status" value="1"/>
</dbReference>
<dbReference type="FunFam" id="3.40.50.1100:FF:000016">
    <property type="entry name" value="Cysteine synthase A"/>
    <property type="match status" value="1"/>
</dbReference>
<feature type="domain" description="Tryptophan synthase beta chain-like PALP" evidence="10">
    <location>
        <begin position="1"/>
        <end position="272"/>
    </location>
</feature>
<dbReference type="InterPro" id="IPR046342">
    <property type="entry name" value="CBS_dom_sf"/>
</dbReference>
<evidence type="ECO:0000256" key="4">
    <source>
        <dbReference type="ARBA" id="ARBA00022605"/>
    </source>
</evidence>
<dbReference type="InterPro" id="IPR001926">
    <property type="entry name" value="TrpB-like_PALP"/>
</dbReference>
<keyword evidence="12" id="KW-1185">Reference proteome</keyword>
<accession>X6NC41</accession>
<dbReference type="EC" id="4.2.1.22" evidence="3"/>
<sequence>CEFFNAGGSVKDRIGKRMVMDAEKQGRIKPGDTLIEPTSGNTGIGLALAAAIKGYKMIITLPEKMSNEKVYVLKALGAEIIRTPTSAAFDSPESHIGVAMSLNQQLPNSHIFGPSFDFYGNPSNPLAHYDETAEEILTQCDGKIDMIVMTAGTGGTITGIAAKIKQKLPNCEIVGVDPHGSILAEPATLNPEGIHSYQVEGIGYDFIPKVLKRELVDTWVKTHDKESFEMARRLIREEGLLCGGSSGSAVVGALHAAKKLKKGQRCVVLLADSIRNYMSKHLSDDWMLDHGFVDSSQLETESEEKLWWIGRTVQDLKFNAPVTVTSRVSCQTAIDIMAKTGFDQLPVFDGEKVESTNVFILFVCNLLSQSSYNKKVDTYSVCLENDQLVGVVTDGALTAKIFHGRAKKTDPVTKCMYGDFKTVSLETTLGELSKIFNIRHFVLVMAKQSLYEDATTATTKTMVVGILTRIDLLNFVVARDRASSLRQVNHQPLILKVMFEPNKKCQS</sequence>
<evidence type="ECO:0000256" key="7">
    <source>
        <dbReference type="ARBA" id="ARBA00023192"/>
    </source>
</evidence>
<evidence type="ECO:0000256" key="5">
    <source>
        <dbReference type="ARBA" id="ARBA00022679"/>
    </source>
</evidence>
<evidence type="ECO:0000256" key="8">
    <source>
        <dbReference type="ARBA" id="ARBA00023239"/>
    </source>
</evidence>
<dbReference type="CDD" id="cd04608">
    <property type="entry name" value="CBS_pair_CBS"/>
    <property type="match status" value="1"/>
</dbReference>
<evidence type="ECO:0000313" key="12">
    <source>
        <dbReference type="Proteomes" id="UP000023152"/>
    </source>
</evidence>
<evidence type="ECO:0000256" key="2">
    <source>
        <dbReference type="ARBA" id="ARBA00007103"/>
    </source>
</evidence>
<dbReference type="GO" id="GO:0019343">
    <property type="term" value="P:cysteine biosynthetic process via cystathionine"/>
    <property type="evidence" value="ECO:0007669"/>
    <property type="project" value="InterPro"/>
</dbReference>
<dbReference type="PANTHER" id="PTHR10314">
    <property type="entry name" value="CYSTATHIONINE BETA-SYNTHASE"/>
    <property type="match status" value="1"/>
</dbReference>
<dbReference type="InterPro" id="IPR005857">
    <property type="entry name" value="Cysta_beta_synth"/>
</dbReference>
<evidence type="ECO:0000256" key="3">
    <source>
        <dbReference type="ARBA" id="ARBA00012041"/>
    </source>
</evidence>
<dbReference type="Pfam" id="PF00291">
    <property type="entry name" value="PALP"/>
    <property type="match status" value="1"/>
</dbReference>
<comment type="catalytic activity">
    <reaction evidence="9">
        <text>L-homocysteine + L-serine = L,L-cystathionine + H2O</text>
        <dbReference type="Rhea" id="RHEA:10112"/>
        <dbReference type="ChEBI" id="CHEBI:15377"/>
        <dbReference type="ChEBI" id="CHEBI:33384"/>
        <dbReference type="ChEBI" id="CHEBI:58161"/>
        <dbReference type="ChEBI" id="CHEBI:58199"/>
        <dbReference type="EC" id="4.2.1.22"/>
    </reaction>
</comment>
<comment type="cofactor">
    <cofactor evidence="1">
        <name>pyridoxal 5'-phosphate</name>
        <dbReference type="ChEBI" id="CHEBI:597326"/>
    </cofactor>
</comment>
<name>X6NC41_RETFI</name>
<keyword evidence="6" id="KW-0663">Pyridoxal phosphate</keyword>
<dbReference type="InterPro" id="IPR050214">
    <property type="entry name" value="Cys_Synth/Cystath_Beta-Synth"/>
</dbReference>
<reference evidence="11 12" key="1">
    <citation type="journal article" date="2013" name="Curr. Biol.">
        <title>The Genome of the Foraminiferan Reticulomyxa filosa.</title>
        <authorList>
            <person name="Glockner G."/>
            <person name="Hulsmann N."/>
            <person name="Schleicher M."/>
            <person name="Noegel A.A."/>
            <person name="Eichinger L."/>
            <person name="Gallinger C."/>
            <person name="Pawlowski J."/>
            <person name="Sierra R."/>
            <person name="Euteneuer U."/>
            <person name="Pillet L."/>
            <person name="Moustafa A."/>
            <person name="Platzer M."/>
            <person name="Groth M."/>
            <person name="Szafranski K."/>
            <person name="Schliwa M."/>
        </authorList>
    </citation>
    <scope>NUCLEOTIDE SEQUENCE [LARGE SCALE GENOMIC DNA]</scope>
</reference>
<keyword evidence="7" id="KW-0198">Cysteine biosynthesis</keyword>
<keyword evidence="8" id="KW-0456">Lyase</keyword>
<keyword evidence="5" id="KW-0808">Transferase</keyword>
<dbReference type="OMA" id="TANSPCE"/>
<dbReference type="UniPathway" id="UPA00136"/>
<dbReference type="EMBL" id="ASPP01009920">
    <property type="protein sequence ID" value="ETO23453.1"/>
    <property type="molecule type" value="Genomic_DNA"/>
</dbReference>
<evidence type="ECO:0000259" key="10">
    <source>
        <dbReference type="Pfam" id="PF00291"/>
    </source>
</evidence>
<protein>
    <recommendedName>
        <fullName evidence="3">cystathionine beta-synthase</fullName>
        <ecNumber evidence="3">4.2.1.22</ecNumber>
    </recommendedName>
</protein>
<evidence type="ECO:0000313" key="11">
    <source>
        <dbReference type="EMBL" id="ETO23453.1"/>
    </source>
</evidence>
<dbReference type="InterPro" id="IPR046353">
    <property type="entry name" value="CBS_C"/>
</dbReference>
<dbReference type="AlphaFoldDB" id="X6NC41"/>
<dbReference type="OrthoDB" id="728at2759"/>
<evidence type="ECO:0000256" key="9">
    <source>
        <dbReference type="ARBA" id="ARBA00047490"/>
    </source>
</evidence>
<organism evidence="11 12">
    <name type="scientific">Reticulomyxa filosa</name>
    <dbReference type="NCBI Taxonomy" id="46433"/>
    <lineage>
        <taxon>Eukaryota</taxon>
        <taxon>Sar</taxon>
        <taxon>Rhizaria</taxon>
        <taxon>Retaria</taxon>
        <taxon>Foraminifera</taxon>
        <taxon>Monothalamids</taxon>
        <taxon>Reticulomyxidae</taxon>
        <taxon>Reticulomyxa</taxon>
    </lineage>
</organism>
<dbReference type="GO" id="GO:0016740">
    <property type="term" value="F:transferase activity"/>
    <property type="evidence" value="ECO:0007669"/>
    <property type="project" value="UniProtKB-KW"/>
</dbReference>
<feature type="non-terminal residue" evidence="11">
    <location>
        <position position="1"/>
    </location>
</feature>
<evidence type="ECO:0000256" key="1">
    <source>
        <dbReference type="ARBA" id="ARBA00001933"/>
    </source>
</evidence>
<proteinExistence type="inferred from homology"/>
<dbReference type="Gene3D" id="3.40.50.1100">
    <property type="match status" value="2"/>
</dbReference>
<dbReference type="FunFam" id="3.40.50.1100:FF:000010">
    <property type="entry name" value="Cystathionine beta-synthase"/>
    <property type="match status" value="1"/>
</dbReference>